<dbReference type="Gene3D" id="3.40.50.10420">
    <property type="entry name" value="NagB/RpiA/CoA transferase-like"/>
    <property type="match status" value="1"/>
</dbReference>
<accession>A0ABY7ZT90</accession>
<evidence type="ECO:0000313" key="2">
    <source>
        <dbReference type="Proteomes" id="UP001219605"/>
    </source>
</evidence>
<dbReference type="SUPFAM" id="SSF100950">
    <property type="entry name" value="NagB/RpiA/CoA transferase-like"/>
    <property type="match status" value="1"/>
</dbReference>
<name>A0ABY7ZT90_9ACTN</name>
<organism evidence="1 2">
    <name type="scientific">Micromonospora cathayae</name>
    <dbReference type="NCBI Taxonomy" id="3028804"/>
    <lineage>
        <taxon>Bacteria</taxon>
        <taxon>Bacillati</taxon>
        <taxon>Actinomycetota</taxon>
        <taxon>Actinomycetes</taxon>
        <taxon>Micromonosporales</taxon>
        <taxon>Micromonosporaceae</taxon>
        <taxon>Micromonospora</taxon>
    </lineage>
</organism>
<dbReference type="InterPro" id="IPR024185">
    <property type="entry name" value="FTHF_cligase-like_sf"/>
</dbReference>
<sequence>MTSLNEVDRAKQQVRHRVWDLLEHSRAVPPGVHGHIPDFVGKETAAARLADTDAWKAAQVVKCNPDLAQFPVRMRALQEGKLLYMAVPRLAAPKPFYLLDPHALDVPLEVAATSTGAADAAPTVDPDEMQPIDLVVCGSVAVSRQDGVRIGKGAGYSDLEVALLADADLVTIDTVIATTIHQRQLIDDALPHATHDFPVGLAATPHEVLDFGPRREALTGIIEAHLRPDQRDQIPALARLLRRNA</sequence>
<gene>
    <name evidence="1" type="ORF">PVK37_07575</name>
</gene>
<dbReference type="InterPro" id="IPR002698">
    <property type="entry name" value="FTHF_cligase"/>
</dbReference>
<protein>
    <submittedName>
        <fullName evidence="1">5-formyltetrahydrofolate cyclo-ligase</fullName>
    </submittedName>
</protein>
<dbReference type="EMBL" id="CP118615">
    <property type="protein sequence ID" value="WDZ86257.1"/>
    <property type="molecule type" value="Genomic_DNA"/>
</dbReference>
<keyword evidence="2" id="KW-1185">Reference proteome</keyword>
<reference evidence="1 2" key="1">
    <citation type="submission" date="2023-02" db="EMBL/GenBank/DDBJ databases">
        <authorList>
            <person name="Mo P."/>
        </authorList>
    </citation>
    <scope>NUCLEOTIDE SEQUENCE [LARGE SCALE GENOMIC DNA]</scope>
    <source>
        <strain evidence="1 2">HUAS 3</strain>
    </source>
</reference>
<proteinExistence type="predicted"/>
<dbReference type="PANTHER" id="PTHR13017">
    <property type="entry name" value="5-FORMYLTETRAHYDROFOLATE CYCLO-LIGASE-RELATED"/>
    <property type="match status" value="1"/>
</dbReference>
<dbReference type="InterPro" id="IPR037171">
    <property type="entry name" value="NagB/RpiA_transferase-like"/>
</dbReference>
<dbReference type="Pfam" id="PF01812">
    <property type="entry name" value="5-FTHF_cyc-lig"/>
    <property type="match status" value="1"/>
</dbReference>
<dbReference type="PANTHER" id="PTHR13017:SF0">
    <property type="entry name" value="METHENYLTETRAHYDROFOLATE SYNTHASE DOMAIN-CONTAINING PROTEIN"/>
    <property type="match status" value="1"/>
</dbReference>
<dbReference type="Proteomes" id="UP001219605">
    <property type="component" value="Chromosome"/>
</dbReference>
<dbReference type="RefSeq" id="WP_275033057.1">
    <property type="nucleotide sequence ID" value="NZ_CP118615.1"/>
</dbReference>
<evidence type="ECO:0000313" key="1">
    <source>
        <dbReference type="EMBL" id="WDZ86257.1"/>
    </source>
</evidence>